<dbReference type="InterPro" id="IPR046947">
    <property type="entry name" value="LytR-like"/>
</dbReference>
<evidence type="ECO:0000313" key="3">
    <source>
        <dbReference type="EMBL" id="QAX89062.1"/>
    </source>
</evidence>
<reference evidence="3" key="1">
    <citation type="submission" date="2018-12" db="EMBL/GenBank/DDBJ databases">
        <title>Identification of novel toxin homologs and associated mobile genetic elements in Clostridium perfringens.</title>
        <authorList>
            <person name="Moore R.J."/>
            <person name="Lacey J.A."/>
            <person name="Johanesen P.A."/>
            <person name="Lyras D."/>
        </authorList>
    </citation>
    <scope>NUCLEOTIDE SEQUENCE</scope>
    <source>
        <strain evidence="3">NY83906550</strain>
        <plasmid evidence="3">pCPNY83906550-1</plasmid>
    </source>
</reference>
<dbReference type="EMBL" id="MK285071">
    <property type="protein sequence ID" value="QAX89062.1"/>
    <property type="molecule type" value="Genomic_DNA"/>
</dbReference>
<dbReference type="Gene3D" id="2.40.50.1020">
    <property type="entry name" value="LytTr DNA-binding domain"/>
    <property type="match status" value="1"/>
</dbReference>
<protein>
    <recommendedName>
        <fullName evidence="1">Stage 0 sporulation protein A homolog</fullName>
    </recommendedName>
</protein>
<dbReference type="PROSITE" id="PS50110">
    <property type="entry name" value="RESPONSE_REGULATORY"/>
    <property type="match status" value="1"/>
</dbReference>
<dbReference type="AlphaFoldDB" id="A0A411AML2"/>
<dbReference type="Gene3D" id="3.40.50.2300">
    <property type="match status" value="1"/>
</dbReference>
<dbReference type="Pfam" id="PF04397">
    <property type="entry name" value="LytTR"/>
    <property type="match status" value="1"/>
</dbReference>
<gene>
    <name evidence="3" type="primary">ypdB</name>
    <name evidence="3" type="ORF">pCPNY83906550-1_00047</name>
</gene>
<dbReference type="CDD" id="cd00156">
    <property type="entry name" value="REC"/>
    <property type="match status" value="1"/>
</dbReference>
<dbReference type="InterPro" id="IPR007492">
    <property type="entry name" value="LytTR_DNA-bd_dom"/>
</dbReference>
<dbReference type="InterPro" id="IPR011006">
    <property type="entry name" value="CheY-like_superfamily"/>
</dbReference>
<dbReference type="GO" id="GO:0003677">
    <property type="term" value="F:DNA binding"/>
    <property type="evidence" value="ECO:0007669"/>
    <property type="project" value="InterPro"/>
</dbReference>
<dbReference type="RefSeq" id="WP_195962417.1">
    <property type="nucleotide sequence ID" value="NZ_CATNXF010000013.1"/>
</dbReference>
<accession>A0A411AML2</accession>
<comment type="function">
    <text evidence="2">May play the central regulatory role in sporulation. It may be an element of the effector pathway responsible for the activation of sporulation genes in response to nutritional stress. Spo0A may act in concert with spo0H (a sigma factor) to control the expression of some genes that are critical to the sporulation process.</text>
</comment>
<dbReference type="InterPro" id="IPR001789">
    <property type="entry name" value="Sig_transdc_resp-reg_receiver"/>
</dbReference>
<evidence type="ECO:0000256" key="1">
    <source>
        <dbReference type="ARBA" id="ARBA00018672"/>
    </source>
</evidence>
<dbReference type="GO" id="GO:0000156">
    <property type="term" value="F:phosphorelay response regulator activity"/>
    <property type="evidence" value="ECO:0007669"/>
    <property type="project" value="InterPro"/>
</dbReference>
<dbReference type="SUPFAM" id="SSF52172">
    <property type="entry name" value="CheY-like"/>
    <property type="match status" value="1"/>
</dbReference>
<evidence type="ECO:0000256" key="2">
    <source>
        <dbReference type="ARBA" id="ARBA00024867"/>
    </source>
</evidence>
<name>A0A411AML2_CLOPF</name>
<dbReference type="PANTHER" id="PTHR37299:SF1">
    <property type="entry name" value="STAGE 0 SPORULATION PROTEIN A HOMOLOG"/>
    <property type="match status" value="1"/>
</dbReference>
<dbReference type="Pfam" id="PF00072">
    <property type="entry name" value="Response_reg"/>
    <property type="match status" value="1"/>
</dbReference>
<proteinExistence type="predicted"/>
<sequence>MNILVLEDEKSQRDALVKIIEKNFLDSKVYSSESLAKARQFLTEKRFDLFLLDIEVLDGSGIEFAKKIRKIDKYKLTGIVFITANLIHMLEAFKEIHCYDFLIKPYNERNVLDIIKLFENNNDSIGKEGKYVMFNIEGAITTKVYVEDIIYIEYYKRSCKVRTKNEIVLVKGSGLSKILKEISSDEIVQCHKAFAVNKKYIGKIARIDNKMWDIYFWNCENSIPLGYKYKNNVMGGLT</sequence>
<dbReference type="SMART" id="SM00448">
    <property type="entry name" value="REC"/>
    <property type="match status" value="1"/>
</dbReference>
<dbReference type="PANTHER" id="PTHR37299">
    <property type="entry name" value="TRANSCRIPTIONAL REGULATOR-RELATED"/>
    <property type="match status" value="1"/>
</dbReference>
<geneLocation type="plasmid" evidence="3">
    <name>pCPNY83906550-1</name>
</geneLocation>
<organism evidence="3">
    <name type="scientific">Clostridium perfringens</name>
    <dbReference type="NCBI Taxonomy" id="1502"/>
    <lineage>
        <taxon>Bacteria</taxon>
        <taxon>Bacillati</taxon>
        <taxon>Bacillota</taxon>
        <taxon>Clostridia</taxon>
        <taxon>Eubacteriales</taxon>
        <taxon>Clostridiaceae</taxon>
        <taxon>Clostridium</taxon>
    </lineage>
</organism>
<keyword evidence="3" id="KW-0614">Plasmid</keyword>
<dbReference type="SMART" id="SM00850">
    <property type="entry name" value="LytTR"/>
    <property type="match status" value="1"/>
</dbReference>